<keyword evidence="5 6" id="KW-0472">Membrane</keyword>
<keyword evidence="2 6" id="KW-0812">Transmembrane</keyword>
<dbReference type="InterPro" id="IPR013946">
    <property type="entry name" value="NCA2-like"/>
</dbReference>
<name>A0AAD5UHG5_9FUNG</name>
<evidence type="ECO:0000313" key="7">
    <source>
        <dbReference type="EMBL" id="KAJ3258252.1"/>
    </source>
</evidence>
<evidence type="ECO:0000256" key="6">
    <source>
        <dbReference type="SAM" id="Phobius"/>
    </source>
</evidence>
<evidence type="ECO:0000313" key="8">
    <source>
        <dbReference type="Proteomes" id="UP001210925"/>
    </source>
</evidence>
<dbReference type="GO" id="GO:0005741">
    <property type="term" value="C:mitochondrial outer membrane"/>
    <property type="evidence" value="ECO:0007669"/>
    <property type="project" value="TreeGrafter"/>
</dbReference>
<keyword evidence="3 6" id="KW-1133">Transmembrane helix</keyword>
<dbReference type="AlphaFoldDB" id="A0AAD5UHG5"/>
<evidence type="ECO:0000256" key="4">
    <source>
        <dbReference type="ARBA" id="ARBA00023128"/>
    </source>
</evidence>
<dbReference type="EMBL" id="JADGKB010000029">
    <property type="protein sequence ID" value="KAJ3258252.1"/>
    <property type="molecule type" value="Genomic_DNA"/>
</dbReference>
<keyword evidence="4" id="KW-0496">Mitochondrion</keyword>
<gene>
    <name evidence="7" type="primary">NCA2</name>
    <name evidence="7" type="ORF">HK103_003733</name>
</gene>
<feature type="transmembrane region" description="Helical" evidence="6">
    <location>
        <begin position="503"/>
        <end position="526"/>
    </location>
</feature>
<evidence type="ECO:0000256" key="1">
    <source>
        <dbReference type="ARBA" id="ARBA00004225"/>
    </source>
</evidence>
<dbReference type="PANTHER" id="PTHR28234:SF1">
    <property type="entry name" value="NUCLEAR CONTROL OF ATPASE PROTEIN 2"/>
    <property type="match status" value="1"/>
</dbReference>
<comment type="caution">
    <text evidence="7">The sequence shown here is derived from an EMBL/GenBank/DDBJ whole genome shotgun (WGS) entry which is preliminary data.</text>
</comment>
<dbReference type="PANTHER" id="PTHR28234">
    <property type="entry name" value="NUCLEAR CONTROL OF ATPASE PROTEIN 2"/>
    <property type="match status" value="1"/>
</dbReference>
<accession>A0AAD5UHG5</accession>
<evidence type="ECO:0000256" key="3">
    <source>
        <dbReference type="ARBA" id="ARBA00022989"/>
    </source>
</evidence>
<dbReference type="Pfam" id="PF08637">
    <property type="entry name" value="NCA2"/>
    <property type="match status" value="1"/>
</dbReference>
<reference evidence="7" key="1">
    <citation type="submission" date="2020-05" db="EMBL/GenBank/DDBJ databases">
        <title>Phylogenomic resolution of chytrid fungi.</title>
        <authorList>
            <person name="Stajich J.E."/>
            <person name="Amses K."/>
            <person name="Simmons R."/>
            <person name="Seto K."/>
            <person name="Myers J."/>
            <person name="Bonds A."/>
            <person name="Quandt C.A."/>
            <person name="Barry K."/>
            <person name="Liu P."/>
            <person name="Grigoriev I."/>
            <person name="Longcore J.E."/>
            <person name="James T.Y."/>
        </authorList>
    </citation>
    <scope>NUCLEOTIDE SEQUENCE</scope>
    <source>
        <strain evidence="7">PLAUS21</strain>
    </source>
</reference>
<sequence>MEEGLDLGLLKLSFEAIDKAFNLDTDTPSEQQLNVLFHPLPNADEYEMDKQQINTLWKTVNINFDSKDFSIVSALELLECTKPCIAHFIIIYKIIAIIKGEYIKKLAVTVPQISQEMKYWKERKDSYWAIWKNIVQSLPEGLYNLLINNTSIAKHLPWFFKMVPKRVQFTGDLRPEFSLEPLSVYTNTRKKMNFKMAALSKINKIQAHCLGSLSFASFQSIFKTSSHFSPTNDLGSFMEDDARLNIHSSMKILLSVSSPASDWNDAHSRLVVEIQNYLQSELEELDMISTAMNNLEKEYAELFQVNTVVMNMGPVEFIKFARIRIDFIYKNLDKTQVKFNSVFVKYQKPPFYYRYWVPATATVVGAIYFYRLFTLSSITAYIYNFSKDALETVQGFVNGWIVSPLKDMLKTIRHRDSKLAIMGKNSLKSDLDSLERMVIQFAKDYNPSIDTALISRQVESGDLGAVLVEYEKDIKSPIQKVKVDGAFAMSALDKLLCSNELNFAFLAIMPTLLITYGTIGWLYGYVNSQKGLGANRKMDAVRLDLREIERIFNKDDMPDNHVIGQLLVSLIELRSAISNAPLSNQYKKMFLEDVKDLEIFVLYERARGEKGIAVLNRIWRTVPGLSV</sequence>
<protein>
    <submittedName>
        <fullName evidence="7">Nuclear control of ATPase protein 2</fullName>
    </submittedName>
</protein>
<organism evidence="7 8">
    <name type="scientific">Boothiomyces macroporosus</name>
    <dbReference type="NCBI Taxonomy" id="261099"/>
    <lineage>
        <taxon>Eukaryota</taxon>
        <taxon>Fungi</taxon>
        <taxon>Fungi incertae sedis</taxon>
        <taxon>Chytridiomycota</taxon>
        <taxon>Chytridiomycota incertae sedis</taxon>
        <taxon>Chytridiomycetes</taxon>
        <taxon>Rhizophydiales</taxon>
        <taxon>Terramycetaceae</taxon>
        <taxon>Boothiomyces</taxon>
    </lineage>
</organism>
<dbReference type="Proteomes" id="UP001210925">
    <property type="component" value="Unassembled WGS sequence"/>
</dbReference>
<evidence type="ECO:0000256" key="2">
    <source>
        <dbReference type="ARBA" id="ARBA00022692"/>
    </source>
</evidence>
<proteinExistence type="predicted"/>
<comment type="subcellular location">
    <subcellularLocation>
        <location evidence="1">Mitochondrion membrane</location>
        <topology evidence="1">Multi-pass membrane protein</topology>
    </subcellularLocation>
</comment>
<evidence type="ECO:0000256" key="5">
    <source>
        <dbReference type="ARBA" id="ARBA00023136"/>
    </source>
</evidence>
<keyword evidence="8" id="KW-1185">Reference proteome</keyword>